<dbReference type="InterPro" id="IPR050158">
    <property type="entry name" value="Ubiquitin_ubiquitin-like"/>
</dbReference>
<dbReference type="PROSITE" id="PS00299">
    <property type="entry name" value="UBIQUITIN_1"/>
    <property type="match status" value="1"/>
</dbReference>
<dbReference type="AlphaFoldDB" id="A0A1A9X179"/>
<dbReference type="Proteomes" id="UP000091820">
    <property type="component" value="Unassembled WGS sequence"/>
</dbReference>
<feature type="domain" description="Ubiquitin-like" evidence="1">
    <location>
        <begin position="1"/>
        <end position="76"/>
    </location>
</feature>
<dbReference type="EnsemblMetazoa" id="GBRI040495-RA">
    <property type="protein sequence ID" value="GBRI040495-PA"/>
    <property type="gene ID" value="GBRI040495"/>
</dbReference>
<dbReference type="SMART" id="SM00213">
    <property type="entry name" value="UBQ"/>
    <property type="match status" value="3"/>
</dbReference>
<keyword evidence="3" id="KW-1185">Reference proteome</keyword>
<feature type="domain" description="Ubiquitin-like" evidence="1">
    <location>
        <begin position="223"/>
        <end position="298"/>
    </location>
</feature>
<organism evidence="2 3">
    <name type="scientific">Glossina brevipalpis</name>
    <dbReference type="NCBI Taxonomy" id="37001"/>
    <lineage>
        <taxon>Eukaryota</taxon>
        <taxon>Metazoa</taxon>
        <taxon>Ecdysozoa</taxon>
        <taxon>Arthropoda</taxon>
        <taxon>Hexapoda</taxon>
        <taxon>Insecta</taxon>
        <taxon>Pterygota</taxon>
        <taxon>Neoptera</taxon>
        <taxon>Endopterygota</taxon>
        <taxon>Diptera</taxon>
        <taxon>Brachycera</taxon>
        <taxon>Muscomorpha</taxon>
        <taxon>Hippoboscoidea</taxon>
        <taxon>Glossinidae</taxon>
        <taxon>Glossina</taxon>
    </lineage>
</organism>
<feature type="domain" description="Ubiquitin-like" evidence="1">
    <location>
        <begin position="77"/>
        <end position="152"/>
    </location>
</feature>
<name>A0A1A9X179_9MUSC</name>
<sequence length="347" mass="39757">MQIFVKTLEGNIITLDVKPTDTIEAVKAKIQDTNGIPPDQRRLIYAGKQLEDGHTLMDYNIQKESTLHMVLRLLGGMEIYVKTRQNKNVALEVKPSDTIKQVKPKIEKKEGIPPYQQCSIFDGNLLEDDHTLSDYNSDKESILQILLRLRGGVQLFVTTLSVRNMRFNILAIGIFLKRIKNIPSQQQCLSYAGKQFECRRNTCTCNFQDWSKSHLVLSLRCGRQILVKTLNGKTITLQMEHTDTVKNIKTKIQEKQGIAYDQQRLIFAGKQLQDGFTLSDYNIYNPQTLYLVFRLRGGIKNFAKTNCNMVSKLLHLQFIEALHKFIALQHKPSPFDSYFLMISAEAA</sequence>
<dbReference type="PANTHER" id="PTHR10666">
    <property type="entry name" value="UBIQUITIN"/>
    <property type="match status" value="1"/>
</dbReference>
<dbReference type="InterPro" id="IPR019954">
    <property type="entry name" value="Ubiquitin_CS"/>
</dbReference>
<dbReference type="PRINTS" id="PR00348">
    <property type="entry name" value="UBIQUITIN"/>
</dbReference>
<evidence type="ECO:0000313" key="2">
    <source>
        <dbReference type="EnsemblMetazoa" id="GBRI040495-PA"/>
    </source>
</evidence>
<dbReference type="FunFam" id="3.10.20.90:FF:000211">
    <property type="entry name" value="Polyubiquitin 9"/>
    <property type="match status" value="1"/>
</dbReference>
<dbReference type="VEuPathDB" id="VectorBase:GBRI040495"/>
<proteinExistence type="predicted"/>
<dbReference type="STRING" id="37001.A0A1A9X179"/>
<dbReference type="SUPFAM" id="SSF54236">
    <property type="entry name" value="Ubiquitin-like"/>
    <property type="match status" value="3"/>
</dbReference>
<dbReference type="InterPro" id="IPR029071">
    <property type="entry name" value="Ubiquitin-like_domsf"/>
</dbReference>
<dbReference type="InterPro" id="IPR019956">
    <property type="entry name" value="Ubiquitin_dom"/>
</dbReference>
<reference evidence="3" key="1">
    <citation type="submission" date="2014-03" db="EMBL/GenBank/DDBJ databases">
        <authorList>
            <person name="Aksoy S."/>
            <person name="Warren W."/>
            <person name="Wilson R.K."/>
        </authorList>
    </citation>
    <scope>NUCLEOTIDE SEQUENCE [LARGE SCALE GENOMIC DNA]</scope>
    <source>
        <strain evidence="3">IAEA</strain>
    </source>
</reference>
<evidence type="ECO:0000313" key="3">
    <source>
        <dbReference type="Proteomes" id="UP000091820"/>
    </source>
</evidence>
<reference evidence="2" key="2">
    <citation type="submission" date="2020-05" db="UniProtKB">
        <authorList>
            <consortium name="EnsemblMetazoa"/>
        </authorList>
    </citation>
    <scope>IDENTIFICATION</scope>
    <source>
        <strain evidence="2">IAEA</strain>
    </source>
</reference>
<accession>A0A1A9X179</accession>
<dbReference type="InterPro" id="IPR000626">
    <property type="entry name" value="Ubiquitin-like_dom"/>
</dbReference>
<dbReference type="Pfam" id="PF00240">
    <property type="entry name" value="ubiquitin"/>
    <property type="match status" value="3"/>
</dbReference>
<dbReference type="Gene3D" id="3.10.20.90">
    <property type="entry name" value="Phosphatidylinositol 3-kinase Catalytic Subunit, Chain A, domain 1"/>
    <property type="match status" value="4"/>
</dbReference>
<dbReference type="PROSITE" id="PS50053">
    <property type="entry name" value="UBIQUITIN_2"/>
    <property type="match status" value="3"/>
</dbReference>
<dbReference type="FunFam" id="3.10.20.90:FF:000160">
    <property type="entry name" value="Polyubiquitin-C"/>
    <property type="match status" value="2"/>
</dbReference>
<protein>
    <recommendedName>
        <fullName evidence="1">Ubiquitin-like domain-containing protein</fullName>
    </recommendedName>
</protein>
<evidence type="ECO:0000259" key="1">
    <source>
        <dbReference type="PROSITE" id="PS50053"/>
    </source>
</evidence>